<name>A7NHL0_ROSCS</name>
<dbReference type="InterPro" id="IPR036265">
    <property type="entry name" value="HIT-like_sf"/>
</dbReference>
<dbReference type="InterPro" id="IPR011146">
    <property type="entry name" value="HIT-like"/>
</dbReference>
<dbReference type="SUPFAM" id="SSF54197">
    <property type="entry name" value="HIT-like"/>
    <property type="match status" value="1"/>
</dbReference>
<proteinExistence type="predicted"/>
<dbReference type="RefSeq" id="WP_012119387.1">
    <property type="nucleotide sequence ID" value="NC_009767.1"/>
</dbReference>
<keyword evidence="4" id="KW-1185">Reference proteome</keyword>
<evidence type="ECO:0000313" key="4">
    <source>
        <dbReference type="Proteomes" id="UP000000263"/>
    </source>
</evidence>
<sequence>MNLIFRSVHNPHSHLTVKDRTQASFPLRNLLSRGLINGRVLDFGCGLGADVNHLKKQGHDVTGYDPYYAPNVPKGKFDTIICLYVLNVLLPDEQSHVLMAISELLYPTGSAYFAVRRDIRRDGFRNHVKYHKNVYQCQVTLPYKSILRTDHCEIYRYRHFNQLQVNESCSFCAPASNCELLTESANAYAVLENSSSLPGYTLVIPKRHVSYFDLSLYDRNACWQVVDRVKMLLSERFHPDGFRVKVGQGIATECAGWHGCIHVIPC</sequence>
<dbReference type="eggNOG" id="COG0500">
    <property type="taxonomic scope" value="Bacteria"/>
</dbReference>
<dbReference type="STRING" id="383372.Rcas_0840"/>
<dbReference type="HOGENOM" id="CLU_1045385_0_0_0"/>
<reference evidence="3 4" key="1">
    <citation type="submission" date="2007-08" db="EMBL/GenBank/DDBJ databases">
        <title>Complete sequence of Roseiflexus castenholzii DSM 13941.</title>
        <authorList>
            <consortium name="US DOE Joint Genome Institute"/>
            <person name="Copeland A."/>
            <person name="Lucas S."/>
            <person name="Lapidus A."/>
            <person name="Barry K."/>
            <person name="Glavina del Rio T."/>
            <person name="Dalin E."/>
            <person name="Tice H."/>
            <person name="Pitluck S."/>
            <person name="Thompson L.S."/>
            <person name="Brettin T."/>
            <person name="Bruce D."/>
            <person name="Detter J.C."/>
            <person name="Han C."/>
            <person name="Tapia R."/>
            <person name="Schmutz J."/>
            <person name="Larimer F."/>
            <person name="Land M."/>
            <person name="Hauser L."/>
            <person name="Kyrpides N."/>
            <person name="Mikhailova N."/>
            <person name="Bryant D.A."/>
            <person name="Hanada S."/>
            <person name="Tsukatani Y."/>
            <person name="Richardson P."/>
        </authorList>
    </citation>
    <scope>NUCLEOTIDE SEQUENCE [LARGE SCALE GENOMIC DNA]</scope>
    <source>
        <strain evidence="4">DSM 13941 / HLO8</strain>
    </source>
</reference>
<dbReference type="OrthoDB" id="155788at2"/>
<dbReference type="AlphaFoldDB" id="A7NHL0"/>
<organism evidence="3 4">
    <name type="scientific">Roseiflexus castenholzii (strain DSM 13941 / HLO8)</name>
    <dbReference type="NCBI Taxonomy" id="383372"/>
    <lineage>
        <taxon>Bacteria</taxon>
        <taxon>Bacillati</taxon>
        <taxon>Chloroflexota</taxon>
        <taxon>Chloroflexia</taxon>
        <taxon>Chloroflexales</taxon>
        <taxon>Roseiflexineae</taxon>
        <taxon>Roseiflexaceae</taxon>
        <taxon>Roseiflexus</taxon>
    </lineage>
</organism>
<accession>A7NHL0</accession>
<dbReference type="Proteomes" id="UP000000263">
    <property type="component" value="Chromosome"/>
</dbReference>
<dbReference type="KEGG" id="rca:Rcas_0840"/>
<dbReference type="EMBL" id="CP000804">
    <property type="protein sequence ID" value="ABU56957.1"/>
    <property type="molecule type" value="Genomic_DNA"/>
</dbReference>
<gene>
    <name evidence="3" type="ordered locus">Rcas_0840</name>
</gene>
<dbReference type="Gene3D" id="3.40.50.150">
    <property type="entry name" value="Vaccinia Virus protein VP39"/>
    <property type="match status" value="1"/>
</dbReference>
<evidence type="ECO:0000313" key="3">
    <source>
        <dbReference type="EMBL" id="ABU56957.1"/>
    </source>
</evidence>
<feature type="domain" description="HIT" evidence="2">
    <location>
        <begin position="167"/>
        <end position="266"/>
    </location>
</feature>
<dbReference type="Pfam" id="PF01230">
    <property type="entry name" value="HIT"/>
    <property type="match status" value="1"/>
</dbReference>
<dbReference type="PROSITE" id="PS51084">
    <property type="entry name" value="HIT_2"/>
    <property type="match status" value="1"/>
</dbReference>
<dbReference type="InterPro" id="IPR029063">
    <property type="entry name" value="SAM-dependent_MTases_sf"/>
</dbReference>
<dbReference type="SUPFAM" id="SSF53335">
    <property type="entry name" value="S-adenosyl-L-methionine-dependent methyltransferases"/>
    <property type="match status" value="1"/>
</dbReference>
<dbReference type="eggNOG" id="COG0537">
    <property type="taxonomic scope" value="Bacteria"/>
</dbReference>
<dbReference type="GO" id="GO:0003824">
    <property type="term" value="F:catalytic activity"/>
    <property type="evidence" value="ECO:0007669"/>
    <property type="project" value="InterPro"/>
</dbReference>
<evidence type="ECO:0000259" key="2">
    <source>
        <dbReference type="PROSITE" id="PS51084"/>
    </source>
</evidence>
<dbReference type="Pfam" id="PF13489">
    <property type="entry name" value="Methyltransf_23"/>
    <property type="match status" value="1"/>
</dbReference>
<protein>
    <submittedName>
        <fullName evidence="3">Histidine triad (HIT) protein</fullName>
    </submittedName>
</protein>
<evidence type="ECO:0000256" key="1">
    <source>
        <dbReference type="PROSITE-ProRule" id="PRU00464"/>
    </source>
</evidence>
<comment type="caution">
    <text evidence="1">Lacks conserved residue(s) required for the propagation of feature annotation.</text>
</comment>
<dbReference type="Gene3D" id="3.30.428.10">
    <property type="entry name" value="HIT-like"/>
    <property type="match status" value="1"/>
</dbReference>